<dbReference type="Pfam" id="PF03564">
    <property type="entry name" value="DUF1759"/>
    <property type="match status" value="1"/>
</dbReference>
<dbReference type="EMBL" id="BGPR01013911">
    <property type="protein sequence ID" value="GBN62781.1"/>
    <property type="molecule type" value="Genomic_DNA"/>
</dbReference>
<evidence type="ECO:0000313" key="2">
    <source>
        <dbReference type="EMBL" id="GBN62781.1"/>
    </source>
</evidence>
<feature type="region of interest" description="Disordered" evidence="1">
    <location>
        <begin position="94"/>
        <end position="120"/>
    </location>
</feature>
<keyword evidence="3" id="KW-1185">Reference proteome</keyword>
<dbReference type="AlphaFoldDB" id="A0A4Y2QHK7"/>
<protein>
    <submittedName>
        <fullName evidence="2">Uncharacterized protein</fullName>
    </submittedName>
</protein>
<sequence length="120" mass="13546">MSVIGNNDSLNESQKLVQLKSAPKNDRGLIQSDQDNFDSLLKALKNRYGNKRPLVDIHIAEKTSINKIHNENPTQIKLLIDTVRNHMRSLKNLKLESNSLSDRGRAQKVNSSLQARTLDS</sequence>
<feature type="compositionally biased region" description="Polar residues" evidence="1">
    <location>
        <begin position="108"/>
        <end position="120"/>
    </location>
</feature>
<proteinExistence type="predicted"/>
<dbReference type="OrthoDB" id="7444419at2759"/>
<name>A0A4Y2QHK7_ARAVE</name>
<organism evidence="2 3">
    <name type="scientific">Araneus ventricosus</name>
    <name type="common">Orbweaver spider</name>
    <name type="synonym">Epeira ventricosa</name>
    <dbReference type="NCBI Taxonomy" id="182803"/>
    <lineage>
        <taxon>Eukaryota</taxon>
        <taxon>Metazoa</taxon>
        <taxon>Ecdysozoa</taxon>
        <taxon>Arthropoda</taxon>
        <taxon>Chelicerata</taxon>
        <taxon>Arachnida</taxon>
        <taxon>Araneae</taxon>
        <taxon>Araneomorphae</taxon>
        <taxon>Entelegynae</taxon>
        <taxon>Araneoidea</taxon>
        <taxon>Araneidae</taxon>
        <taxon>Araneus</taxon>
    </lineage>
</organism>
<comment type="caution">
    <text evidence="2">The sequence shown here is derived from an EMBL/GenBank/DDBJ whole genome shotgun (WGS) entry which is preliminary data.</text>
</comment>
<dbReference type="Proteomes" id="UP000499080">
    <property type="component" value="Unassembled WGS sequence"/>
</dbReference>
<dbReference type="InterPro" id="IPR005312">
    <property type="entry name" value="DUF1759"/>
</dbReference>
<accession>A0A4Y2QHK7</accession>
<evidence type="ECO:0000256" key="1">
    <source>
        <dbReference type="SAM" id="MobiDB-lite"/>
    </source>
</evidence>
<evidence type="ECO:0000313" key="3">
    <source>
        <dbReference type="Proteomes" id="UP000499080"/>
    </source>
</evidence>
<gene>
    <name evidence="2" type="ORF">AVEN_85562_1</name>
</gene>
<reference evidence="2 3" key="1">
    <citation type="journal article" date="2019" name="Sci. Rep.">
        <title>Orb-weaving spider Araneus ventricosus genome elucidates the spidroin gene catalogue.</title>
        <authorList>
            <person name="Kono N."/>
            <person name="Nakamura H."/>
            <person name="Ohtoshi R."/>
            <person name="Moran D.A.P."/>
            <person name="Shinohara A."/>
            <person name="Yoshida Y."/>
            <person name="Fujiwara M."/>
            <person name="Mori M."/>
            <person name="Tomita M."/>
            <person name="Arakawa K."/>
        </authorList>
    </citation>
    <scope>NUCLEOTIDE SEQUENCE [LARGE SCALE GENOMIC DNA]</scope>
</reference>